<dbReference type="EMBL" id="JADGJQ010000010">
    <property type="protein sequence ID" value="KAJ3182045.1"/>
    <property type="molecule type" value="Genomic_DNA"/>
</dbReference>
<proteinExistence type="predicted"/>
<evidence type="ECO:0000313" key="3">
    <source>
        <dbReference type="Proteomes" id="UP001212152"/>
    </source>
</evidence>
<organism evidence="2 3">
    <name type="scientific">Geranomyces variabilis</name>
    <dbReference type="NCBI Taxonomy" id="109894"/>
    <lineage>
        <taxon>Eukaryota</taxon>
        <taxon>Fungi</taxon>
        <taxon>Fungi incertae sedis</taxon>
        <taxon>Chytridiomycota</taxon>
        <taxon>Chytridiomycota incertae sedis</taxon>
        <taxon>Chytridiomycetes</taxon>
        <taxon>Spizellomycetales</taxon>
        <taxon>Powellomycetaceae</taxon>
        <taxon>Geranomyces</taxon>
    </lineage>
</organism>
<accession>A0AAD5TNG9</accession>
<dbReference type="Proteomes" id="UP001212152">
    <property type="component" value="Unassembled WGS sequence"/>
</dbReference>
<feature type="region of interest" description="Disordered" evidence="1">
    <location>
        <begin position="101"/>
        <end position="146"/>
    </location>
</feature>
<name>A0AAD5TNG9_9FUNG</name>
<reference evidence="2" key="1">
    <citation type="submission" date="2020-05" db="EMBL/GenBank/DDBJ databases">
        <title>Phylogenomic resolution of chytrid fungi.</title>
        <authorList>
            <person name="Stajich J.E."/>
            <person name="Amses K."/>
            <person name="Simmons R."/>
            <person name="Seto K."/>
            <person name="Myers J."/>
            <person name="Bonds A."/>
            <person name="Quandt C.A."/>
            <person name="Barry K."/>
            <person name="Liu P."/>
            <person name="Grigoriev I."/>
            <person name="Longcore J.E."/>
            <person name="James T.Y."/>
        </authorList>
    </citation>
    <scope>NUCLEOTIDE SEQUENCE</scope>
    <source>
        <strain evidence="2">JEL0379</strain>
    </source>
</reference>
<keyword evidence="3" id="KW-1185">Reference proteome</keyword>
<evidence type="ECO:0000256" key="1">
    <source>
        <dbReference type="SAM" id="MobiDB-lite"/>
    </source>
</evidence>
<sequence>MSTRTQQVLERKAQIDAEKRAQAEQRRSQHDLAALSAQTHSASKALHAAAMNTAHSSENLARKEQLDAERIEATLANLSAKAAHAQEAVEQHRIEVARHAAETGVHERSLEGVARREEEWEHRREELDSELRRKSAHAEELKRERMEMLKEKARSFEKPFEH</sequence>
<feature type="compositionally biased region" description="Basic and acidic residues" evidence="1">
    <location>
        <begin position="9"/>
        <end position="30"/>
    </location>
</feature>
<feature type="region of interest" description="Disordered" evidence="1">
    <location>
        <begin position="1"/>
        <end position="59"/>
    </location>
</feature>
<protein>
    <submittedName>
        <fullName evidence="2">Uncharacterized protein</fullName>
    </submittedName>
</protein>
<comment type="caution">
    <text evidence="2">The sequence shown here is derived from an EMBL/GenBank/DDBJ whole genome shotgun (WGS) entry which is preliminary data.</text>
</comment>
<gene>
    <name evidence="2" type="ORF">HDU87_000385</name>
</gene>
<evidence type="ECO:0000313" key="2">
    <source>
        <dbReference type="EMBL" id="KAJ3182045.1"/>
    </source>
</evidence>
<dbReference type="AlphaFoldDB" id="A0AAD5TNG9"/>